<comment type="caution">
    <text evidence="9">The sequence shown here is derived from an EMBL/GenBank/DDBJ whole genome shotgun (WGS) entry which is preliminary data.</text>
</comment>
<evidence type="ECO:0000313" key="10">
    <source>
        <dbReference type="Proteomes" id="UP001224775"/>
    </source>
</evidence>
<evidence type="ECO:0000256" key="2">
    <source>
        <dbReference type="ARBA" id="ARBA00004604"/>
    </source>
</evidence>
<evidence type="ECO:0000256" key="1">
    <source>
        <dbReference type="ARBA" id="ARBA00004324"/>
    </source>
</evidence>
<evidence type="ECO:0000256" key="5">
    <source>
        <dbReference type="ARBA" id="ARBA00022664"/>
    </source>
</evidence>
<dbReference type="GO" id="GO:0008380">
    <property type="term" value="P:RNA splicing"/>
    <property type="evidence" value="ECO:0007669"/>
    <property type="project" value="UniProtKB-KW"/>
</dbReference>
<dbReference type="GO" id="GO:0006397">
    <property type="term" value="P:mRNA processing"/>
    <property type="evidence" value="ECO:0007669"/>
    <property type="project" value="UniProtKB-KW"/>
</dbReference>
<dbReference type="GO" id="GO:0016607">
    <property type="term" value="C:nuclear speck"/>
    <property type="evidence" value="ECO:0007669"/>
    <property type="project" value="UniProtKB-SubCell"/>
</dbReference>
<dbReference type="EMBL" id="JATAAI010000006">
    <property type="protein sequence ID" value="KAK1745144.1"/>
    <property type="molecule type" value="Genomic_DNA"/>
</dbReference>
<evidence type="ECO:0000256" key="6">
    <source>
        <dbReference type="ARBA" id="ARBA00023187"/>
    </source>
</evidence>
<reference evidence="9" key="1">
    <citation type="submission" date="2023-06" db="EMBL/GenBank/DDBJ databases">
        <title>Survivors Of The Sea: Transcriptome response of Skeletonema marinoi to long-term dormancy.</title>
        <authorList>
            <person name="Pinder M.I.M."/>
            <person name="Kourtchenko O."/>
            <person name="Robertson E.K."/>
            <person name="Larsson T."/>
            <person name="Maumus F."/>
            <person name="Osuna-Cruz C.M."/>
            <person name="Vancaester E."/>
            <person name="Stenow R."/>
            <person name="Vandepoele K."/>
            <person name="Ploug H."/>
            <person name="Bruchert V."/>
            <person name="Godhe A."/>
            <person name="Topel M."/>
        </authorList>
    </citation>
    <scope>NUCLEOTIDE SEQUENCE</scope>
    <source>
        <strain evidence="9">R05AC</strain>
    </source>
</reference>
<dbReference type="InterPro" id="IPR019532">
    <property type="entry name" value="Nucl_RNA-splicing_assoc_SR-25"/>
</dbReference>
<dbReference type="AlphaFoldDB" id="A0AAD8YGJ5"/>
<protein>
    <recommendedName>
        <fullName evidence="4">ADP-ribosylation factor-like protein 6-interacting protein 4</fullName>
    </recommendedName>
</protein>
<comment type="subcellular location">
    <subcellularLocation>
        <location evidence="1">Nucleus speckle</location>
    </subcellularLocation>
    <subcellularLocation>
        <location evidence="2">Nucleus</location>
        <location evidence="2">Nucleolus</location>
    </subcellularLocation>
</comment>
<dbReference type="Proteomes" id="UP001224775">
    <property type="component" value="Unassembled WGS sequence"/>
</dbReference>
<keyword evidence="10" id="KW-1185">Reference proteome</keyword>
<proteinExistence type="inferred from homology"/>
<evidence type="ECO:0000313" key="9">
    <source>
        <dbReference type="EMBL" id="KAK1745144.1"/>
    </source>
</evidence>
<evidence type="ECO:0000256" key="7">
    <source>
        <dbReference type="ARBA" id="ARBA00023242"/>
    </source>
</evidence>
<evidence type="ECO:0000256" key="3">
    <source>
        <dbReference type="ARBA" id="ARBA00006852"/>
    </source>
</evidence>
<sequence length="140" mass="15675">MRRRESIDIVILDAVMKVTVTADATTKISTMQNKSEIDNINESGDKKPIATEPKQPESKVQTESKGPMTQAQYLQLQSQVREVVDPATGRVRLVRGTGEIIERIVSRNEHQQLNAQATRGDGDGFARDIARQAMQRRMGR</sequence>
<feature type="compositionally biased region" description="Basic and acidic residues" evidence="8">
    <location>
        <begin position="43"/>
        <end position="62"/>
    </location>
</feature>
<name>A0AAD8YGJ5_9STRA</name>
<keyword evidence="7" id="KW-0539">Nucleus</keyword>
<dbReference type="GO" id="GO:0005730">
    <property type="term" value="C:nucleolus"/>
    <property type="evidence" value="ECO:0007669"/>
    <property type="project" value="UniProtKB-SubCell"/>
</dbReference>
<comment type="similarity">
    <text evidence="3">Belongs to the ARL6IP4 family.</text>
</comment>
<keyword evidence="6" id="KW-0508">mRNA splicing</keyword>
<evidence type="ECO:0000256" key="8">
    <source>
        <dbReference type="SAM" id="MobiDB-lite"/>
    </source>
</evidence>
<gene>
    <name evidence="9" type="ORF">QTG54_004435</name>
</gene>
<keyword evidence="5" id="KW-0507">mRNA processing</keyword>
<organism evidence="9 10">
    <name type="scientific">Skeletonema marinoi</name>
    <dbReference type="NCBI Taxonomy" id="267567"/>
    <lineage>
        <taxon>Eukaryota</taxon>
        <taxon>Sar</taxon>
        <taxon>Stramenopiles</taxon>
        <taxon>Ochrophyta</taxon>
        <taxon>Bacillariophyta</taxon>
        <taxon>Coscinodiscophyceae</taxon>
        <taxon>Thalassiosirophycidae</taxon>
        <taxon>Thalassiosirales</taxon>
        <taxon>Skeletonemataceae</taxon>
        <taxon>Skeletonema</taxon>
        <taxon>Skeletonema marinoi-dohrnii complex</taxon>
    </lineage>
</organism>
<dbReference type="Pfam" id="PF10500">
    <property type="entry name" value="SR-25"/>
    <property type="match status" value="1"/>
</dbReference>
<accession>A0AAD8YGJ5</accession>
<evidence type="ECO:0000256" key="4">
    <source>
        <dbReference type="ARBA" id="ARBA00017993"/>
    </source>
</evidence>
<feature type="compositionally biased region" description="Polar residues" evidence="8">
    <location>
        <begin position="31"/>
        <end position="42"/>
    </location>
</feature>
<feature type="region of interest" description="Disordered" evidence="8">
    <location>
        <begin position="31"/>
        <end position="69"/>
    </location>
</feature>